<keyword evidence="2" id="KW-0328">Glycosyltransferase</keyword>
<evidence type="ECO:0000313" key="7">
    <source>
        <dbReference type="EMBL" id="GBG71497.1"/>
    </source>
</evidence>
<protein>
    <recommendedName>
        <fullName evidence="9">GT14-family glycosyltransferase</fullName>
    </recommendedName>
</protein>
<comment type="caution">
    <text evidence="7">The sequence shown here is derived from an EMBL/GenBank/DDBJ whole genome shotgun (WGS) entry which is preliminary data.</text>
</comment>
<dbReference type="Pfam" id="PF02485">
    <property type="entry name" value="Branch"/>
    <property type="match status" value="1"/>
</dbReference>
<dbReference type="PANTHER" id="PTHR45719">
    <property type="entry name" value="GLYCOSYLTRANSFERASE"/>
    <property type="match status" value="1"/>
</dbReference>
<feature type="region of interest" description="Disordered" evidence="6">
    <location>
        <begin position="388"/>
        <end position="433"/>
    </location>
</feature>
<dbReference type="GO" id="GO:0016020">
    <property type="term" value="C:membrane"/>
    <property type="evidence" value="ECO:0007669"/>
    <property type="project" value="UniProtKB-SubCell"/>
</dbReference>
<evidence type="ECO:0000256" key="6">
    <source>
        <dbReference type="SAM" id="MobiDB-lite"/>
    </source>
</evidence>
<dbReference type="InterPro" id="IPR044610">
    <property type="entry name" value="GLCAT14A/B/C"/>
</dbReference>
<comment type="subcellular location">
    <subcellularLocation>
        <location evidence="1">Membrane</location>
        <topology evidence="1">Single-pass type II membrane protein</topology>
    </subcellularLocation>
</comment>
<gene>
    <name evidence="7" type="ORF">CBR_g8913</name>
</gene>
<evidence type="ECO:0000256" key="3">
    <source>
        <dbReference type="ARBA" id="ARBA00022679"/>
    </source>
</evidence>
<dbReference type="GO" id="GO:0015020">
    <property type="term" value="F:glucuronosyltransferase activity"/>
    <property type="evidence" value="ECO:0007669"/>
    <property type="project" value="InterPro"/>
</dbReference>
<organism evidence="7 8">
    <name type="scientific">Chara braunii</name>
    <name type="common">Braun's stonewort</name>
    <dbReference type="NCBI Taxonomy" id="69332"/>
    <lineage>
        <taxon>Eukaryota</taxon>
        <taxon>Viridiplantae</taxon>
        <taxon>Streptophyta</taxon>
        <taxon>Charophyceae</taxon>
        <taxon>Charales</taxon>
        <taxon>Characeae</taxon>
        <taxon>Chara</taxon>
    </lineage>
</organism>
<keyword evidence="4" id="KW-0472">Membrane</keyword>
<dbReference type="PANTHER" id="PTHR45719:SF3">
    <property type="entry name" value="BETA-GLUCURONOSYLTRANSFERASE GLCAT14A"/>
    <property type="match status" value="1"/>
</dbReference>
<sequence length="457" mass="51382">MMEVNLRWLAFSLIFVCLFLALTLLFGARPLNPIPGSVNRPLGRVHQLSSRPSPRSSSFFSSQSSADSESVDGSSAELELPRVAYLLTGSKGDGNRMKRLLLALYHPHNEYLLHIDRESPVSERLDLARFIAFHPLFLLVGNVRLIVKSNLVTYPGPTMISTTLHGMSIFLRKKSKWDWFINLSASDYPLITQDDFLHVLSSVPRGLNFLDHTSEIPDYKMRQRVRSMVVDPAIYRSTKSDLFFVQETRATPNAFRLFQGSAWVMLSYNFCEYLIYGWDNLPRLALMYFANVLSSPESYFHTVVCNSKEHFNTTVNTDLHFIAWQNPPTQHPLFLNSTFYAAMVNASVPFARKFKEDEPLLDTIDAKLLRGRRKGRVVEGGWCAGSEMQAEEPVGKEERNSSSSSSGGRAVGEGDGPDPCGVVGDPVALQPGGGAKRFEKLINRVLEPTYFRGRQCV</sequence>
<proteinExistence type="predicted"/>
<dbReference type="OMA" id="IMESKWI"/>
<evidence type="ECO:0000256" key="4">
    <source>
        <dbReference type="ARBA" id="ARBA00023136"/>
    </source>
</evidence>
<accession>A0A388KN84</accession>
<evidence type="ECO:0000256" key="1">
    <source>
        <dbReference type="ARBA" id="ARBA00004606"/>
    </source>
</evidence>
<evidence type="ECO:0000256" key="5">
    <source>
        <dbReference type="ARBA" id="ARBA00023180"/>
    </source>
</evidence>
<feature type="region of interest" description="Disordered" evidence="6">
    <location>
        <begin position="45"/>
        <end position="73"/>
    </location>
</feature>
<dbReference type="Gramene" id="GBG71497">
    <property type="protein sequence ID" value="GBG71497"/>
    <property type="gene ID" value="CBR_g8913"/>
</dbReference>
<evidence type="ECO:0000313" key="8">
    <source>
        <dbReference type="Proteomes" id="UP000265515"/>
    </source>
</evidence>
<keyword evidence="5" id="KW-0325">Glycoprotein</keyword>
<dbReference type="STRING" id="69332.A0A388KN84"/>
<dbReference type="Proteomes" id="UP000265515">
    <property type="component" value="Unassembled WGS sequence"/>
</dbReference>
<keyword evidence="3" id="KW-0808">Transferase</keyword>
<name>A0A388KN84_CHABU</name>
<dbReference type="AlphaFoldDB" id="A0A388KN84"/>
<dbReference type="InterPro" id="IPR003406">
    <property type="entry name" value="Glyco_trans_14"/>
</dbReference>
<evidence type="ECO:0000256" key="2">
    <source>
        <dbReference type="ARBA" id="ARBA00022676"/>
    </source>
</evidence>
<dbReference type="EMBL" id="BFEA01000147">
    <property type="protein sequence ID" value="GBG71497.1"/>
    <property type="molecule type" value="Genomic_DNA"/>
</dbReference>
<reference evidence="7 8" key="1">
    <citation type="journal article" date="2018" name="Cell">
        <title>The Chara Genome: Secondary Complexity and Implications for Plant Terrestrialization.</title>
        <authorList>
            <person name="Nishiyama T."/>
            <person name="Sakayama H."/>
            <person name="Vries J.D."/>
            <person name="Buschmann H."/>
            <person name="Saint-Marcoux D."/>
            <person name="Ullrich K.K."/>
            <person name="Haas F.B."/>
            <person name="Vanderstraeten L."/>
            <person name="Becker D."/>
            <person name="Lang D."/>
            <person name="Vosolsobe S."/>
            <person name="Rombauts S."/>
            <person name="Wilhelmsson P.K.I."/>
            <person name="Janitza P."/>
            <person name="Kern R."/>
            <person name="Heyl A."/>
            <person name="Rumpler F."/>
            <person name="Villalobos L.I.A.C."/>
            <person name="Clay J.M."/>
            <person name="Skokan R."/>
            <person name="Toyoda A."/>
            <person name="Suzuki Y."/>
            <person name="Kagoshima H."/>
            <person name="Schijlen E."/>
            <person name="Tajeshwar N."/>
            <person name="Catarino B."/>
            <person name="Hetherington A.J."/>
            <person name="Saltykova A."/>
            <person name="Bonnot C."/>
            <person name="Breuninger H."/>
            <person name="Symeonidi A."/>
            <person name="Radhakrishnan G.V."/>
            <person name="Van Nieuwerburgh F."/>
            <person name="Deforce D."/>
            <person name="Chang C."/>
            <person name="Karol K.G."/>
            <person name="Hedrich R."/>
            <person name="Ulvskov P."/>
            <person name="Glockner G."/>
            <person name="Delwiche C.F."/>
            <person name="Petrasek J."/>
            <person name="Van de Peer Y."/>
            <person name="Friml J."/>
            <person name="Beilby M."/>
            <person name="Dolan L."/>
            <person name="Kohara Y."/>
            <person name="Sugano S."/>
            <person name="Fujiyama A."/>
            <person name="Delaux P.-M."/>
            <person name="Quint M."/>
            <person name="TheiBen G."/>
            <person name="Hagemann M."/>
            <person name="Harholt J."/>
            <person name="Dunand C."/>
            <person name="Zachgo S."/>
            <person name="Langdale J."/>
            <person name="Maumus F."/>
            <person name="Straeten D.V.D."/>
            <person name="Gould S.B."/>
            <person name="Rensing S.A."/>
        </authorList>
    </citation>
    <scope>NUCLEOTIDE SEQUENCE [LARGE SCALE GENOMIC DNA]</scope>
    <source>
        <strain evidence="7 8">S276</strain>
    </source>
</reference>
<feature type="compositionally biased region" description="Low complexity" evidence="6">
    <location>
        <begin position="49"/>
        <end position="73"/>
    </location>
</feature>
<evidence type="ECO:0008006" key="9">
    <source>
        <dbReference type="Google" id="ProtNLM"/>
    </source>
</evidence>
<dbReference type="OrthoDB" id="2019572at2759"/>
<keyword evidence="8" id="KW-1185">Reference proteome</keyword>
<feature type="compositionally biased region" description="Low complexity" evidence="6">
    <location>
        <begin position="417"/>
        <end position="427"/>
    </location>
</feature>